<gene>
    <name evidence="2" type="ORF">CLUMA_CG016351</name>
</gene>
<evidence type="ECO:0000313" key="2">
    <source>
        <dbReference type="EMBL" id="CRL03674.1"/>
    </source>
</evidence>
<dbReference type="OrthoDB" id="7791737at2759"/>
<feature type="compositionally biased region" description="Low complexity" evidence="1">
    <location>
        <begin position="259"/>
        <end position="279"/>
    </location>
</feature>
<accession>A0A1J1IVD8</accession>
<proteinExistence type="predicted"/>
<keyword evidence="3" id="KW-1185">Reference proteome</keyword>
<feature type="region of interest" description="Disordered" evidence="1">
    <location>
        <begin position="413"/>
        <end position="439"/>
    </location>
</feature>
<feature type="compositionally biased region" description="Basic residues" evidence="1">
    <location>
        <begin position="430"/>
        <end position="439"/>
    </location>
</feature>
<evidence type="ECO:0000256" key="1">
    <source>
        <dbReference type="SAM" id="MobiDB-lite"/>
    </source>
</evidence>
<feature type="region of interest" description="Disordered" evidence="1">
    <location>
        <begin position="207"/>
        <end position="234"/>
    </location>
</feature>
<feature type="compositionally biased region" description="Basic and acidic residues" evidence="1">
    <location>
        <begin position="104"/>
        <end position="139"/>
    </location>
</feature>
<feature type="region of interest" description="Disordered" evidence="1">
    <location>
        <begin position="535"/>
        <end position="580"/>
    </location>
</feature>
<dbReference type="STRING" id="568069.A0A1J1IVD8"/>
<feature type="region of interest" description="Disordered" evidence="1">
    <location>
        <begin position="101"/>
        <end position="156"/>
    </location>
</feature>
<dbReference type="AlphaFoldDB" id="A0A1J1IVD8"/>
<organism evidence="2 3">
    <name type="scientific">Clunio marinus</name>
    <dbReference type="NCBI Taxonomy" id="568069"/>
    <lineage>
        <taxon>Eukaryota</taxon>
        <taxon>Metazoa</taxon>
        <taxon>Ecdysozoa</taxon>
        <taxon>Arthropoda</taxon>
        <taxon>Hexapoda</taxon>
        <taxon>Insecta</taxon>
        <taxon>Pterygota</taxon>
        <taxon>Neoptera</taxon>
        <taxon>Endopterygota</taxon>
        <taxon>Diptera</taxon>
        <taxon>Nematocera</taxon>
        <taxon>Chironomoidea</taxon>
        <taxon>Chironomidae</taxon>
        <taxon>Clunio</taxon>
    </lineage>
</organism>
<sequence length="580" mass="64210">MKVDKSVSTSNDALFTGTTPANELNSIIKFETVFTTLVENKILAIKRECEQHENKKKSRTLKNFLSRKSDLAVIVDDKGKHESDGDIEPKKKTKRNFFLRHKKQQSDVDVEKGEQPADNERSVASEIAKVEVENDKTDKPTQGLLDASGKEPPKLDSHLNEHITAATKPENVSVASENVNDRISNCDKILINNRTEHAQLTVSTNNSSNVLCNNTAKDSSPLSAENNNNKNNNELDESLATTADISLQQQSSVVVQVKPSPINDNNNTNNKNNNVNNNNGKSDVAICDDGASSQNTSDIEFSLVSESISELPANVRSKKTSTNSDPIIKKPVLFLSPPLTREAKVNERKAISCQSTPLFGRHQQAPLRSEGENKKVLTFQKELPKKSCEPKAIEKTKSQTIVIAPTSTTTTTTLAKPLSSATGPLEHVHSTRKSQKHSKYRDVSVEYEISYDDDGNLSPRGFISSFNQLTSQMPPAAVITTTTTKKQSTKHPKVQSIKDEKAQQENFIDGRSDDKTAKHHEIELELDDIGIDIVNKKKKRRRRSSRGSDPVVYPSSSGLKHCILSRPPNQPICENFKQSK</sequence>
<evidence type="ECO:0000313" key="3">
    <source>
        <dbReference type="Proteomes" id="UP000183832"/>
    </source>
</evidence>
<reference evidence="2 3" key="1">
    <citation type="submission" date="2015-04" db="EMBL/GenBank/DDBJ databases">
        <authorList>
            <person name="Syromyatnikov M.Y."/>
            <person name="Popov V.N."/>
        </authorList>
    </citation>
    <scope>NUCLEOTIDE SEQUENCE [LARGE SCALE GENOMIC DNA]</scope>
</reference>
<feature type="compositionally biased region" description="Basic residues" evidence="1">
    <location>
        <begin position="536"/>
        <end position="545"/>
    </location>
</feature>
<feature type="compositionally biased region" description="Low complexity" evidence="1">
    <location>
        <begin position="413"/>
        <end position="422"/>
    </location>
</feature>
<feature type="compositionally biased region" description="Polar residues" evidence="1">
    <location>
        <begin position="207"/>
        <end position="225"/>
    </location>
</feature>
<name>A0A1J1IVD8_9DIPT</name>
<protein>
    <submittedName>
        <fullName evidence="2">CLUMA_CG016351, isoform A</fullName>
    </submittedName>
</protein>
<dbReference type="EMBL" id="CVRI01000059">
    <property type="protein sequence ID" value="CRL03674.1"/>
    <property type="molecule type" value="Genomic_DNA"/>
</dbReference>
<dbReference type="Proteomes" id="UP000183832">
    <property type="component" value="Unassembled WGS sequence"/>
</dbReference>
<feature type="region of interest" description="Disordered" evidence="1">
    <location>
        <begin position="259"/>
        <end position="291"/>
    </location>
</feature>
<feature type="region of interest" description="Disordered" evidence="1">
    <location>
        <begin position="481"/>
        <end position="500"/>
    </location>
</feature>